<dbReference type="Proteomes" id="UP000308181">
    <property type="component" value="Unassembled WGS sequence"/>
</dbReference>
<dbReference type="AlphaFoldDB" id="A0A4U1C406"/>
<dbReference type="SUPFAM" id="SSF52833">
    <property type="entry name" value="Thioredoxin-like"/>
    <property type="match status" value="1"/>
</dbReference>
<dbReference type="PANTHER" id="PTHR42852:SF13">
    <property type="entry name" value="PROTEIN DIPZ"/>
    <property type="match status" value="1"/>
</dbReference>
<dbReference type="OrthoDB" id="616241at2"/>
<keyword evidence="4" id="KW-1185">Reference proteome</keyword>
<accession>A0A4U1C406</accession>
<reference evidence="3 4" key="1">
    <citation type="submission" date="2019-04" db="EMBL/GenBank/DDBJ databases">
        <title>Pedobacter sp. AR-3-17 sp. nov., isolated from Arctic soil.</title>
        <authorList>
            <person name="Dahal R.H."/>
            <person name="Kim D.-U."/>
        </authorList>
    </citation>
    <scope>NUCLEOTIDE SEQUENCE [LARGE SCALE GENOMIC DNA]</scope>
    <source>
        <strain evidence="3 4">AR-3-17</strain>
    </source>
</reference>
<organism evidence="3 4">
    <name type="scientific">Pedobacter cryophilus</name>
    <dbReference type="NCBI Taxonomy" id="2571271"/>
    <lineage>
        <taxon>Bacteria</taxon>
        <taxon>Pseudomonadati</taxon>
        <taxon>Bacteroidota</taxon>
        <taxon>Sphingobacteriia</taxon>
        <taxon>Sphingobacteriales</taxon>
        <taxon>Sphingobacteriaceae</taxon>
        <taxon>Pedobacter</taxon>
    </lineage>
</organism>
<evidence type="ECO:0000313" key="3">
    <source>
        <dbReference type="EMBL" id="TKC00606.1"/>
    </source>
</evidence>
<feature type="signal peptide" evidence="1">
    <location>
        <begin position="1"/>
        <end position="19"/>
    </location>
</feature>
<dbReference type="GO" id="GO:0016491">
    <property type="term" value="F:oxidoreductase activity"/>
    <property type="evidence" value="ECO:0007669"/>
    <property type="project" value="InterPro"/>
</dbReference>
<dbReference type="PANTHER" id="PTHR42852">
    <property type="entry name" value="THIOL:DISULFIDE INTERCHANGE PROTEIN DSBE"/>
    <property type="match status" value="1"/>
</dbReference>
<name>A0A4U1C406_9SPHI</name>
<feature type="domain" description="Thioredoxin" evidence="2">
    <location>
        <begin position="248"/>
        <end position="405"/>
    </location>
</feature>
<keyword evidence="1" id="KW-0732">Signal</keyword>
<dbReference type="Pfam" id="PF00578">
    <property type="entry name" value="AhpC-TSA"/>
    <property type="match status" value="1"/>
</dbReference>
<sequence>MKKISNLIFLLSSILFLFASCDKPSSVFNTGMWRGALITESGAEIPFNFEVADSAGKNHLDIFNSSERFRVNEISRNGDSIHIQMPLFDSEIKGVLADGKITGVWTKHLADTDVVMQFFAEAGIDWRIKKEFEKPMAQVTGKWATTFLSTDGKDTTIAIGEFVQNDAKVTGTFLTSTGDYRYLDGILDGNKLMISTFDGSHAYLFTATLDGDKLTDGKFYSDFSSVETWSAVKDDQAKLPDAYGLTVLKTGEKKINFSFPNLEKKMISLNDPQFKNKVVVLQMLGSWCPNCMDETAYLSKFYDKYQAKGVEVVGLAYERTRDFDKSKKNIERLKNRFNVKYNLLVTGYTKDKEDAAKSLPMLNKVIAFPTMIIIDKKGEVREIHTGFSGPGTGNHYIEFVNEFEKLINDLLKES</sequence>
<feature type="chain" id="PRO_5020238298" evidence="1">
    <location>
        <begin position="20"/>
        <end position="414"/>
    </location>
</feature>
<evidence type="ECO:0000313" key="4">
    <source>
        <dbReference type="Proteomes" id="UP000308181"/>
    </source>
</evidence>
<dbReference type="CDD" id="cd02966">
    <property type="entry name" value="TlpA_like_family"/>
    <property type="match status" value="1"/>
</dbReference>
<dbReference type="PROSITE" id="PS51257">
    <property type="entry name" value="PROKAR_LIPOPROTEIN"/>
    <property type="match status" value="1"/>
</dbReference>
<dbReference type="InterPro" id="IPR050553">
    <property type="entry name" value="Thioredoxin_ResA/DsbE_sf"/>
</dbReference>
<proteinExistence type="predicted"/>
<dbReference type="InterPro" id="IPR000866">
    <property type="entry name" value="AhpC/TSA"/>
</dbReference>
<dbReference type="RefSeq" id="WP_136824815.1">
    <property type="nucleotide sequence ID" value="NZ_SWBP01000001.1"/>
</dbReference>
<dbReference type="Gene3D" id="3.40.30.10">
    <property type="entry name" value="Glutaredoxin"/>
    <property type="match status" value="1"/>
</dbReference>
<dbReference type="EMBL" id="SWBP01000001">
    <property type="protein sequence ID" value="TKC00606.1"/>
    <property type="molecule type" value="Genomic_DNA"/>
</dbReference>
<protein>
    <submittedName>
        <fullName evidence="3">TlpA family protein disulfide reductase</fullName>
    </submittedName>
</protein>
<evidence type="ECO:0000256" key="1">
    <source>
        <dbReference type="SAM" id="SignalP"/>
    </source>
</evidence>
<dbReference type="PROSITE" id="PS51352">
    <property type="entry name" value="THIOREDOXIN_2"/>
    <property type="match status" value="1"/>
</dbReference>
<comment type="caution">
    <text evidence="3">The sequence shown here is derived from an EMBL/GenBank/DDBJ whole genome shotgun (WGS) entry which is preliminary data.</text>
</comment>
<dbReference type="InterPro" id="IPR036249">
    <property type="entry name" value="Thioredoxin-like_sf"/>
</dbReference>
<dbReference type="GO" id="GO:0016209">
    <property type="term" value="F:antioxidant activity"/>
    <property type="evidence" value="ECO:0007669"/>
    <property type="project" value="InterPro"/>
</dbReference>
<gene>
    <name evidence="3" type="ORF">FA046_02700</name>
</gene>
<dbReference type="InterPro" id="IPR013766">
    <property type="entry name" value="Thioredoxin_domain"/>
</dbReference>
<evidence type="ECO:0000259" key="2">
    <source>
        <dbReference type="PROSITE" id="PS51352"/>
    </source>
</evidence>